<dbReference type="EMBL" id="CASHTH010000228">
    <property type="protein sequence ID" value="CAI7994760.1"/>
    <property type="molecule type" value="Genomic_DNA"/>
</dbReference>
<sequence>MQHDPWTFYQGGAINLLGPEWMEYHITFNSGADVERDMWVGLSIAQSDVDFWIDNFRYFEGDPEDDLNRETPFPVDAKEKLATQWGEIKTERF</sequence>
<dbReference type="Proteomes" id="UP001174909">
    <property type="component" value="Unassembled WGS sequence"/>
</dbReference>
<reference evidence="1" key="1">
    <citation type="submission" date="2023-03" db="EMBL/GenBank/DDBJ databases">
        <authorList>
            <person name="Steffen K."/>
            <person name="Cardenas P."/>
        </authorList>
    </citation>
    <scope>NUCLEOTIDE SEQUENCE</scope>
</reference>
<dbReference type="Gene3D" id="2.60.120.260">
    <property type="entry name" value="Galactose-binding domain-like"/>
    <property type="match status" value="1"/>
</dbReference>
<comment type="caution">
    <text evidence="1">The sequence shown here is derived from an EMBL/GenBank/DDBJ whole genome shotgun (WGS) entry which is preliminary data.</text>
</comment>
<proteinExistence type="predicted"/>
<evidence type="ECO:0000313" key="2">
    <source>
        <dbReference type="Proteomes" id="UP001174909"/>
    </source>
</evidence>
<keyword evidence="2" id="KW-1185">Reference proteome</keyword>
<evidence type="ECO:0000313" key="1">
    <source>
        <dbReference type="EMBL" id="CAI7994760.1"/>
    </source>
</evidence>
<name>A0AA35QXT5_GEOBA</name>
<gene>
    <name evidence="1" type="ORF">GBAR_LOCUS1543</name>
</gene>
<protein>
    <submittedName>
        <fullName evidence="1">Uncharacterized protein</fullName>
    </submittedName>
</protein>
<organism evidence="1 2">
    <name type="scientific">Geodia barretti</name>
    <name type="common">Barrett's horny sponge</name>
    <dbReference type="NCBI Taxonomy" id="519541"/>
    <lineage>
        <taxon>Eukaryota</taxon>
        <taxon>Metazoa</taxon>
        <taxon>Porifera</taxon>
        <taxon>Demospongiae</taxon>
        <taxon>Heteroscleromorpha</taxon>
        <taxon>Tetractinellida</taxon>
        <taxon>Astrophorina</taxon>
        <taxon>Geodiidae</taxon>
        <taxon>Geodia</taxon>
    </lineage>
</organism>
<accession>A0AA35QXT5</accession>
<dbReference type="AlphaFoldDB" id="A0AA35QXT5"/>